<feature type="coiled-coil region" evidence="1">
    <location>
        <begin position="71"/>
        <end position="112"/>
    </location>
</feature>
<reference evidence="2 3" key="1">
    <citation type="submission" date="2017-11" db="EMBL/GenBank/DDBJ databases">
        <title>Comparative genomic analysis of Holospora spp., intranuclear symbionts of paramecia.</title>
        <authorList>
            <person name="Garushyants S.K."/>
            <person name="Beliavskaya A."/>
            <person name="Malko D.B."/>
            <person name="Logacheva M.D."/>
            <person name="Rautian M.S."/>
            <person name="Gelfand M.S."/>
        </authorList>
    </citation>
    <scope>NUCLEOTIDE SEQUENCE [LARGE SCALE GENOMIC DNA]</scope>
    <source>
        <strain evidence="3">02AZ16</strain>
    </source>
</reference>
<evidence type="ECO:0000313" key="3">
    <source>
        <dbReference type="Proteomes" id="UP000239425"/>
    </source>
</evidence>
<dbReference type="AlphaFoldDB" id="A0A2S5R776"/>
<accession>A0A2S5R776</accession>
<dbReference type="EMBL" id="PHHC01000132">
    <property type="protein sequence ID" value="PPE03186.1"/>
    <property type="molecule type" value="Genomic_DNA"/>
</dbReference>
<dbReference type="RefSeq" id="WP_104207300.1">
    <property type="nucleotide sequence ID" value="NZ_PHHC01000132.1"/>
</dbReference>
<feature type="coiled-coil region" evidence="1">
    <location>
        <begin position="164"/>
        <end position="203"/>
    </location>
</feature>
<keyword evidence="3" id="KW-1185">Reference proteome</keyword>
<keyword evidence="1" id="KW-0175">Coiled coil</keyword>
<protein>
    <submittedName>
        <fullName evidence="2">Uncharacterized protein</fullName>
    </submittedName>
</protein>
<gene>
    <name evidence="2" type="ORF">HCUR_01386</name>
</gene>
<proteinExistence type="predicted"/>
<evidence type="ECO:0000256" key="1">
    <source>
        <dbReference type="SAM" id="Coils"/>
    </source>
</evidence>
<name>A0A2S5R776_9PROT</name>
<organism evidence="2 3">
    <name type="scientific">Holospora curviuscula</name>
    <dbReference type="NCBI Taxonomy" id="1082868"/>
    <lineage>
        <taxon>Bacteria</taxon>
        <taxon>Pseudomonadati</taxon>
        <taxon>Pseudomonadota</taxon>
        <taxon>Alphaproteobacteria</taxon>
        <taxon>Holosporales</taxon>
        <taxon>Holosporaceae</taxon>
        <taxon>Holospora</taxon>
    </lineage>
</organism>
<dbReference type="Proteomes" id="UP000239425">
    <property type="component" value="Unassembled WGS sequence"/>
</dbReference>
<sequence>MNKINTFFLCILTLGIQNSILYANPSGIIDLLSQLLEEKIPKDQSQTVGMEIKEKIKSSLTGIKESPDINLEKLEKKVKSLLQEVKLESISAQELKEKIKSLLQDQDLKESTPTPEDASKLEKPKTLEAIIEEIYRLKAENQLAKVQLQTETDTIKKLLDPIKKQVAKENLPNLESKIKHTINEAVDEQIERLKEKLTSEDIDTVEAQDTSKFQDPLSKSMFSKLKTKIEEDQRKLDQQFDSLT</sequence>
<dbReference type="OrthoDB" id="10012197at2"/>
<comment type="caution">
    <text evidence="2">The sequence shown here is derived from an EMBL/GenBank/DDBJ whole genome shotgun (WGS) entry which is preliminary data.</text>
</comment>
<evidence type="ECO:0000313" key="2">
    <source>
        <dbReference type="EMBL" id="PPE03186.1"/>
    </source>
</evidence>